<feature type="compositionally biased region" description="Acidic residues" evidence="1">
    <location>
        <begin position="1231"/>
        <end position="1240"/>
    </location>
</feature>
<proteinExistence type="predicted"/>
<feature type="compositionally biased region" description="Low complexity" evidence="1">
    <location>
        <begin position="121"/>
        <end position="131"/>
    </location>
</feature>
<dbReference type="InterPro" id="IPR011009">
    <property type="entry name" value="Kinase-like_dom_sf"/>
</dbReference>
<feature type="compositionally biased region" description="Basic and acidic residues" evidence="1">
    <location>
        <begin position="1277"/>
        <end position="1287"/>
    </location>
</feature>
<evidence type="ECO:0000313" key="3">
    <source>
        <dbReference type="EMBL" id="GAQ85102.1"/>
    </source>
</evidence>
<evidence type="ECO:0000256" key="1">
    <source>
        <dbReference type="SAM" id="MobiDB-lite"/>
    </source>
</evidence>
<feature type="compositionally biased region" description="Basic and acidic residues" evidence="1">
    <location>
        <begin position="598"/>
        <end position="641"/>
    </location>
</feature>
<gene>
    <name evidence="3" type="ORF">KFL_002190540</name>
</gene>
<reference evidence="3 4" key="1">
    <citation type="journal article" date="2014" name="Nat. Commun.">
        <title>Klebsormidium flaccidum genome reveals primary factors for plant terrestrial adaptation.</title>
        <authorList>
            <person name="Hori K."/>
            <person name="Maruyama F."/>
            <person name="Fujisawa T."/>
            <person name="Togashi T."/>
            <person name="Yamamoto N."/>
            <person name="Seo M."/>
            <person name="Sato S."/>
            <person name="Yamada T."/>
            <person name="Mori H."/>
            <person name="Tajima N."/>
            <person name="Moriyama T."/>
            <person name="Ikeuchi M."/>
            <person name="Watanabe M."/>
            <person name="Wada H."/>
            <person name="Kobayashi K."/>
            <person name="Saito M."/>
            <person name="Masuda T."/>
            <person name="Sasaki-Sekimoto Y."/>
            <person name="Mashiguchi K."/>
            <person name="Awai K."/>
            <person name="Shimojima M."/>
            <person name="Masuda S."/>
            <person name="Iwai M."/>
            <person name="Nobusawa T."/>
            <person name="Narise T."/>
            <person name="Kondo S."/>
            <person name="Saito H."/>
            <person name="Sato R."/>
            <person name="Murakawa M."/>
            <person name="Ihara Y."/>
            <person name="Oshima-Yamada Y."/>
            <person name="Ohtaka K."/>
            <person name="Satoh M."/>
            <person name="Sonobe K."/>
            <person name="Ishii M."/>
            <person name="Ohtani R."/>
            <person name="Kanamori-Sato M."/>
            <person name="Honoki R."/>
            <person name="Miyazaki D."/>
            <person name="Mochizuki H."/>
            <person name="Umetsu J."/>
            <person name="Higashi K."/>
            <person name="Shibata D."/>
            <person name="Kamiya Y."/>
            <person name="Sato N."/>
            <person name="Nakamura Y."/>
            <person name="Tabata S."/>
            <person name="Ida S."/>
            <person name="Kurokawa K."/>
            <person name="Ohta H."/>
        </authorList>
    </citation>
    <scope>NUCLEOTIDE SEQUENCE [LARGE SCALE GENOMIC DNA]</scope>
    <source>
        <strain evidence="3 4">NIES-2285</strain>
    </source>
</reference>
<feature type="region of interest" description="Disordered" evidence="1">
    <location>
        <begin position="893"/>
        <end position="916"/>
    </location>
</feature>
<accession>A0A1Y1I568</accession>
<feature type="compositionally biased region" description="Pro residues" evidence="1">
    <location>
        <begin position="142"/>
        <end position="151"/>
    </location>
</feature>
<dbReference type="GO" id="GO:0004672">
    <property type="term" value="F:protein kinase activity"/>
    <property type="evidence" value="ECO:0007669"/>
    <property type="project" value="InterPro"/>
</dbReference>
<organism evidence="3 4">
    <name type="scientific">Klebsormidium nitens</name>
    <name type="common">Green alga</name>
    <name type="synonym">Ulothrix nitens</name>
    <dbReference type="NCBI Taxonomy" id="105231"/>
    <lineage>
        <taxon>Eukaryota</taxon>
        <taxon>Viridiplantae</taxon>
        <taxon>Streptophyta</taxon>
        <taxon>Klebsormidiophyceae</taxon>
        <taxon>Klebsormidiales</taxon>
        <taxon>Klebsormidiaceae</taxon>
        <taxon>Klebsormidium</taxon>
    </lineage>
</organism>
<dbReference type="SUPFAM" id="SSF56112">
    <property type="entry name" value="Protein kinase-like (PK-like)"/>
    <property type="match status" value="1"/>
</dbReference>
<keyword evidence="3" id="KW-0648">Protein biosynthesis</keyword>
<evidence type="ECO:0000259" key="2">
    <source>
        <dbReference type="PROSITE" id="PS50011"/>
    </source>
</evidence>
<name>A0A1Y1I568_KLENI</name>
<feature type="region of interest" description="Disordered" evidence="1">
    <location>
        <begin position="830"/>
        <end position="877"/>
    </location>
</feature>
<dbReference type="Gene3D" id="1.10.510.10">
    <property type="entry name" value="Transferase(Phosphotransferase) domain 1"/>
    <property type="match status" value="1"/>
</dbReference>
<feature type="region of interest" description="Disordered" evidence="1">
    <location>
        <begin position="118"/>
        <end position="160"/>
    </location>
</feature>
<feature type="compositionally biased region" description="Basic and acidic residues" evidence="1">
    <location>
        <begin position="1307"/>
        <end position="1319"/>
    </location>
</feature>
<sequence>MEDPYAVLSRILESPLKRPFQITVESTYASTLTVTADDGGYMVEHSNRALPVRRWQTVPETVRAVVDSMSVGRIRKLTLKPKGNIRTTYALFDATGGKTHEVANILAGLTPRNIRARDRGAAAAPVPVPARRGFKAPDPDESPPSMPPSRLAPPRGAVRAAAPSGAAVARGVFGPPNPSRGPFRGAVQPVVPRRVPVVRSAAPIGVPAVLRPEDNMLVDDRRNEVISFEASASGAIFVKRLFDRTRRTSKEVVLKIYPRRRGGMTAADASGGSTEYFLYGYCNKMLDLGITAGIMRMVEAPHLSHLSTNQQLVGKEQHVVQLVRRYTAKKGIQKGIRPDEVRGRGSFATEYVDGMLLADLFTRDSLTEPQLWCVFIDVLYTIECLVRVGILHLDLHLNNVMLVATSDIGHKSYEYTDRTGRKTVFYLPSFGYDVKVYDFDRGVKHEPRPFGASVRAEFKGVVANGLLTEDAYDRQVRWPYTNPDNPNRYDVDAFKFANTLTAALSTKPYSAPGLLRFLNTAYKSPFVAGFRQNTDADGFGFPSVVITDTYPTSDQLFDGIFKTKPDLLRPVPGASRSVSMQSLYTDIGTIEATRQEAQRRAQEETKAEEAQRRAQEAAKAEAARQEAKMRAQEAARAEAARQEAQTRALEEAKAEAARQEAKMRAQEAARAEAARQEAQTRAEEEAKAEDARQEAQRRVEEEGEGAEDDTQRPDTTAAEKAAAMRDAARREVDELWAQAELKRAKSKQTTGRVAEPVREEATTVRPIPLQSHEDVARGKALEIERWLKEEYGKNLERGVESASAFLISDAERRASAKRVEIGRKGERRVGFSPIDDVRTLPPKSPLEGSEQGDRGDGDPDGGEGRTEEGPLGRGLDALKREVMERLAALKRSFEETSWDERETSLPERPDTGNSEASGRAWIVEEAKRRLEAIGDRRPAEMRLISKSLERVSRGHEGVRSSVVATGPGNERGAVFRTDGDIESAAVRFVKEQDGHVFVLCDQGDLDSLRSYPGCTIVSGIDGLPPWVWTHGNILFVGSNRAFDAVLRRLREIPGVERAKVSIILGSEEARSMSPEDAERLYDLSAGGRRSENIGTRDVDSKTLTEFWEALTKVVDAASTRLRTVGGLSRELQKMKVRLHRDASVRGKQVVLDDLFKNFVALKSAVCATTDPLIFVRDADGNVTAQSWKPDARRARPSPREVSVIHPNIWKDYREYEKPGPTPPVDPGRVPEDDEGAMEDEVPLRRPPRKRRGDTSPGPSEGRHPVPEDKDEEPEEPEPTRRATRGDAGEELETNDESRTGSLDSADEPSREGNYERLASDDDDSSESESDEKRPRTVVTGPGRERGGLIRCLGDMAAAAILYASAQQNVVFFVTDIPARDFEAFDHSDCVFRVISPGKAATELPDWAWVSGNILFTGPKSMTYAVRKKLLATKLLSPPLYPKVSFLLCGPDADDQGLRVDLNAVI</sequence>
<feature type="region of interest" description="Disordered" evidence="1">
    <location>
        <begin position="1212"/>
        <end position="1346"/>
    </location>
</feature>
<keyword evidence="4" id="KW-1185">Reference proteome</keyword>
<feature type="compositionally biased region" description="Acidic residues" evidence="1">
    <location>
        <begin position="1320"/>
        <end position="1329"/>
    </location>
</feature>
<dbReference type="GO" id="GO:0003746">
    <property type="term" value="F:translation elongation factor activity"/>
    <property type="evidence" value="ECO:0007669"/>
    <property type="project" value="UniProtKB-KW"/>
</dbReference>
<evidence type="ECO:0000313" key="4">
    <source>
        <dbReference type="Proteomes" id="UP000054558"/>
    </source>
</evidence>
<dbReference type="EMBL" id="DF237168">
    <property type="protein sequence ID" value="GAQ85102.1"/>
    <property type="molecule type" value="Genomic_DNA"/>
</dbReference>
<feature type="region of interest" description="Disordered" evidence="1">
    <location>
        <begin position="598"/>
        <end position="726"/>
    </location>
</feature>
<dbReference type="PROSITE" id="PS50011">
    <property type="entry name" value="PROTEIN_KINASE_DOM"/>
    <property type="match status" value="1"/>
</dbReference>
<feature type="region of interest" description="Disordered" evidence="1">
    <location>
        <begin position="741"/>
        <end position="762"/>
    </location>
</feature>
<feature type="compositionally biased region" description="Basic and acidic residues" evidence="1">
    <location>
        <begin position="851"/>
        <end position="877"/>
    </location>
</feature>
<protein>
    <submittedName>
        <fullName evidence="3">Putative transcription elongation factor</fullName>
    </submittedName>
</protein>
<feature type="compositionally biased region" description="Basic and acidic residues" evidence="1">
    <location>
        <begin position="648"/>
        <end position="700"/>
    </location>
</feature>
<feature type="domain" description="Protein kinase" evidence="2">
    <location>
        <begin position="222"/>
        <end position="629"/>
    </location>
</feature>
<dbReference type="Proteomes" id="UP000054558">
    <property type="component" value="Unassembled WGS sequence"/>
</dbReference>
<dbReference type="InterPro" id="IPR000719">
    <property type="entry name" value="Prot_kinase_dom"/>
</dbReference>
<feature type="compositionally biased region" description="Basic and acidic residues" evidence="1">
    <location>
        <begin position="893"/>
        <end position="910"/>
    </location>
</feature>
<dbReference type="GO" id="GO:0005524">
    <property type="term" value="F:ATP binding"/>
    <property type="evidence" value="ECO:0007669"/>
    <property type="project" value="InterPro"/>
</dbReference>
<keyword evidence="3" id="KW-0251">Elongation factor</keyword>